<evidence type="ECO:0000313" key="2">
    <source>
        <dbReference type="Proteomes" id="UP000216624"/>
    </source>
</evidence>
<dbReference type="Proteomes" id="UP000216624">
    <property type="component" value="Unassembled WGS sequence"/>
</dbReference>
<dbReference type="HOGENOM" id="CLU_2186402_0_0_1"/>
<dbReference type="KEGG" id="crq:GCK72_019335"/>
<dbReference type="CTD" id="9839102"/>
<reference evidence="1" key="1">
    <citation type="submission" date="2017-08" db="EMBL/GenBank/DDBJ databases">
        <authorList>
            <person name="de Groot N.N."/>
        </authorList>
    </citation>
    <scope>NUCLEOTIDE SEQUENCE [LARGE SCALE GENOMIC DNA]</scope>
    <source>
        <strain evidence="1">PX439</strain>
    </source>
</reference>
<proteinExistence type="predicted"/>
<comment type="caution">
    <text evidence="1">The sequence shown here is derived from an EMBL/GenBank/DDBJ whole genome shotgun (WGS) entry which is preliminary data.</text>
</comment>
<dbReference type="EMBL" id="NMWX01000033">
    <property type="protein sequence ID" value="OZF90231.1"/>
    <property type="molecule type" value="Genomic_DNA"/>
</dbReference>
<accession>A0A260ZWT3</accession>
<sequence length="109" mass="12620">MVIRRDGFRLFIGSASLHFIFLFEQEMFSPKLSLLILLVFVTIVACNFIESDVYRFPDNCEFEKSVEKREVDTSEEAVDFPDGVFAPSMESILEYAEQMAEKKMDPVTF</sequence>
<feature type="non-terminal residue" evidence="1">
    <location>
        <position position="1"/>
    </location>
</feature>
<protein>
    <submittedName>
        <fullName evidence="1">Uncharacterized protein</fullName>
    </submittedName>
</protein>
<gene>
    <name evidence="1" type="ORF">FL82_13554</name>
</gene>
<keyword evidence="2" id="KW-1185">Reference proteome</keyword>
<name>A0A260ZWT3_CAERE</name>
<evidence type="ECO:0000313" key="1">
    <source>
        <dbReference type="EMBL" id="OZF90231.1"/>
    </source>
</evidence>
<organism evidence="1 2">
    <name type="scientific">Caenorhabditis remanei</name>
    <name type="common">Caenorhabditis vulgaris</name>
    <dbReference type="NCBI Taxonomy" id="31234"/>
    <lineage>
        <taxon>Eukaryota</taxon>
        <taxon>Metazoa</taxon>
        <taxon>Ecdysozoa</taxon>
        <taxon>Nematoda</taxon>
        <taxon>Chromadorea</taxon>
        <taxon>Rhabditida</taxon>
        <taxon>Rhabditina</taxon>
        <taxon>Rhabditomorpha</taxon>
        <taxon>Rhabditoidea</taxon>
        <taxon>Rhabditidae</taxon>
        <taxon>Peloderinae</taxon>
        <taxon>Caenorhabditis</taxon>
    </lineage>
</organism>